<proteinExistence type="predicted"/>
<feature type="region of interest" description="Disordered" evidence="1">
    <location>
        <begin position="146"/>
        <end position="206"/>
    </location>
</feature>
<feature type="transmembrane region" description="Helical" evidence="2">
    <location>
        <begin position="54"/>
        <end position="74"/>
    </location>
</feature>
<dbReference type="EMBL" id="JAMTCP010000036">
    <property type="protein sequence ID" value="MCP2261145.1"/>
    <property type="molecule type" value="Genomic_DNA"/>
</dbReference>
<comment type="caution">
    <text evidence="3">The sequence shown here is derived from an EMBL/GenBank/DDBJ whole genome shotgun (WGS) entry which is preliminary data.</text>
</comment>
<dbReference type="RefSeq" id="WP_253671977.1">
    <property type="nucleotide sequence ID" value="NZ_JAMTCP010000036.1"/>
</dbReference>
<keyword evidence="2" id="KW-0472">Membrane</keyword>
<organism evidence="3 4">
    <name type="scientific">Streptoalloteichus tenebrarius (strain ATCC 17920 / DSM 40477 / JCM 4838 / CBS 697.72 / NBRC 16177 / NCIMB 11028 / NRRL B-12390 / A12253. 1 / ISP 5477)</name>
    <name type="common">Streptomyces tenebrarius</name>
    <dbReference type="NCBI Taxonomy" id="1933"/>
    <lineage>
        <taxon>Bacteria</taxon>
        <taxon>Bacillati</taxon>
        <taxon>Actinomycetota</taxon>
        <taxon>Actinomycetes</taxon>
        <taxon>Pseudonocardiales</taxon>
        <taxon>Pseudonocardiaceae</taxon>
        <taxon>Streptoalloteichus</taxon>
    </lineage>
</organism>
<accession>A0ABT1I050</accession>
<evidence type="ECO:0000256" key="2">
    <source>
        <dbReference type="SAM" id="Phobius"/>
    </source>
</evidence>
<feature type="compositionally biased region" description="Basic and acidic residues" evidence="1">
    <location>
        <begin position="15"/>
        <end position="25"/>
    </location>
</feature>
<evidence type="ECO:0008006" key="5">
    <source>
        <dbReference type="Google" id="ProtNLM"/>
    </source>
</evidence>
<feature type="region of interest" description="Disordered" evidence="1">
    <location>
        <begin position="1"/>
        <end position="27"/>
    </location>
</feature>
<reference evidence="3 4" key="1">
    <citation type="submission" date="2022-06" db="EMBL/GenBank/DDBJ databases">
        <title>Genomic Encyclopedia of Archaeal and Bacterial Type Strains, Phase II (KMG-II): from individual species to whole genera.</title>
        <authorList>
            <person name="Goeker M."/>
        </authorList>
    </citation>
    <scope>NUCLEOTIDE SEQUENCE [LARGE SCALE GENOMIC DNA]</scope>
    <source>
        <strain evidence="3 4">DSM 40477</strain>
    </source>
</reference>
<feature type="compositionally biased region" description="Basic and acidic residues" evidence="1">
    <location>
        <begin position="146"/>
        <end position="185"/>
    </location>
</feature>
<sequence>MRLARRTQALLAPFDPERDRPRREPPPFTCVPVAEGVDEHSAPARRPGLSRRRVLITAAVAVVGMASVVGYQWWTAPPGIAATPPLLTIQQPATDRPAPMVLTEIADRAAALPAPVTAGRTEKVVIRAWYLHSQVSGTTISAVQPERRELIRRPDGSGALHESKEPPEFRSEADRREWASDHGGQRTETWAPGKRPFFSQHRPPTTPEQLHQYLWRPNPPDSIGSIKTLQAMREVLLERALLPAERAAFLRLMAEMPELRHEGRAQDRAGRWGEVFSVDSAYRGLPSRYSFLVDATTGSFLGYEQMLTTTPGALNVRVPAVTTYETFLDGTFVD</sequence>
<name>A0ABT1I050_STRSD</name>
<protein>
    <recommendedName>
        <fullName evidence="5">CU044_5270 family protein</fullName>
    </recommendedName>
</protein>
<keyword evidence="2" id="KW-0812">Transmembrane</keyword>
<evidence type="ECO:0000313" key="3">
    <source>
        <dbReference type="EMBL" id="MCP2261145.1"/>
    </source>
</evidence>
<evidence type="ECO:0000313" key="4">
    <source>
        <dbReference type="Proteomes" id="UP001205311"/>
    </source>
</evidence>
<dbReference type="Proteomes" id="UP001205311">
    <property type="component" value="Unassembled WGS sequence"/>
</dbReference>
<keyword evidence="2" id="KW-1133">Transmembrane helix</keyword>
<keyword evidence="4" id="KW-1185">Reference proteome</keyword>
<gene>
    <name evidence="3" type="ORF">LX15_004865</name>
</gene>
<evidence type="ECO:0000256" key="1">
    <source>
        <dbReference type="SAM" id="MobiDB-lite"/>
    </source>
</evidence>